<dbReference type="AlphaFoldDB" id="A0A550JLM3"/>
<dbReference type="OrthoDB" id="6846779at2"/>
<evidence type="ECO:0000313" key="2">
    <source>
        <dbReference type="Proteomes" id="UP000317155"/>
    </source>
</evidence>
<name>A0A550JLM3_9BACT</name>
<comment type="caution">
    <text evidence="1">The sequence shown here is derived from an EMBL/GenBank/DDBJ whole genome shotgun (WGS) entry which is preliminary data.</text>
</comment>
<proteinExistence type="predicted"/>
<organism evidence="1 2">
    <name type="scientific">Trichloromonas acetexigens</name>
    <dbReference type="NCBI Taxonomy" id="38815"/>
    <lineage>
        <taxon>Bacteria</taxon>
        <taxon>Pseudomonadati</taxon>
        <taxon>Thermodesulfobacteriota</taxon>
        <taxon>Desulfuromonadia</taxon>
        <taxon>Desulfuromonadales</taxon>
        <taxon>Trichloromonadaceae</taxon>
        <taxon>Trichloromonas</taxon>
    </lineage>
</organism>
<evidence type="ECO:0000313" key="1">
    <source>
        <dbReference type="EMBL" id="TRO84100.1"/>
    </source>
</evidence>
<accession>A0A550JLM3</accession>
<dbReference type="Proteomes" id="UP000317155">
    <property type="component" value="Unassembled WGS sequence"/>
</dbReference>
<protein>
    <submittedName>
        <fullName evidence="1">Uncharacterized protein</fullName>
    </submittedName>
</protein>
<reference evidence="1 2" key="1">
    <citation type="submission" date="2019-07" db="EMBL/GenBank/DDBJ databases">
        <title>Insights of Desulfuromonas acetexigens electromicrobiology.</title>
        <authorList>
            <person name="Katuri K."/>
            <person name="Sapireddy V."/>
            <person name="Shaw D.R."/>
            <person name="Saikaly P."/>
        </authorList>
    </citation>
    <scope>NUCLEOTIDE SEQUENCE [LARGE SCALE GENOMIC DNA]</scope>
    <source>
        <strain evidence="1 2">2873</strain>
    </source>
</reference>
<dbReference type="RefSeq" id="WP_092053306.1">
    <property type="nucleotide sequence ID" value="NZ_FOJJ01000001.1"/>
</dbReference>
<keyword evidence="2" id="KW-1185">Reference proteome</keyword>
<sequence>MELTTSHRIFYSNENPIPVTEIAESLMALERVIKASPEVLERLFPGVKIDKVDVYIKKIESGSLLEDFIVKFFFGDQGALDDFIKKLRKKTGMEKLQQDNKTLSVIILALILMGGAYGLSKIPSDPKNQTTIEANNNVIINLGAGMVEMSPDDFRAIIETSVKSKKELAQDAIKVIMPAKKDQRASITFDGDPQTALTAETIRAFPSYVPPDATDEIIRDYKSTNVIIRATDLDSLKKGWAAVVPEVSDKRVPLQLDPNIDPNYLSANPSVLGDVTVIFKINGDNIEIPKKYFLRTIENNPIEDANQSINRTGSAGAVPE</sequence>
<gene>
    <name evidence="1" type="ORF">FL622_02665</name>
</gene>
<dbReference type="EMBL" id="VJVV01000001">
    <property type="protein sequence ID" value="TRO84100.1"/>
    <property type="molecule type" value="Genomic_DNA"/>
</dbReference>